<keyword evidence="1" id="KW-0812">Transmembrane</keyword>
<protein>
    <submittedName>
        <fullName evidence="2">Uncharacterized protein</fullName>
    </submittedName>
</protein>
<reference evidence="2 3" key="1">
    <citation type="submission" date="2023-07" db="EMBL/GenBank/DDBJ databases">
        <title>Genomic Encyclopedia of Type Strains, Phase IV (KMG-IV): sequencing the most valuable type-strain genomes for metagenomic binning, comparative biology and taxonomic classification.</title>
        <authorList>
            <person name="Goeker M."/>
        </authorList>
    </citation>
    <scope>NUCLEOTIDE SEQUENCE [LARGE SCALE GENOMIC DNA]</scope>
    <source>
        <strain evidence="2 3">DSM 23494</strain>
    </source>
</reference>
<keyword evidence="1" id="KW-0472">Membrane</keyword>
<keyword evidence="1" id="KW-1133">Transmembrane helix</keyword>
<keyword evidence="3" id="KW-1185">Reference proteome</keyword>
<proteinExistence type="predicted"/>
<organism evidence="2 3">
    <name type="scientific">Cytobacillus purgationiresistens</name>
    <dbReference type="NCBI Taxonomy" id="863449"/>
    <lineage>
        <taxon>Bacteria</taxon>
        <taxon>Bacillati</taxon>
        <taxon>Bacillota</taxon>
        <taxon>Bacilli</taxon>
        <taxon>Bacillales</taxon>
        <taxon>Bacillaceae</taxon>
        <taxon>Cytobacillus</taxon>
    </lineage>
</organism>
<accession>A0ABU0AEN5</accession>
<dbReference type="EMBL" id="JAUSUB010000005">
    <property type="protein sequence ID" value="MDQ0269717.1"/>
    <property type="molecule type" value="Genomic_DNA"/>
</dbReference>
<evidence type="ECO:0000313" key="3">
    <source>
        <dbReference type="Proteomes" id="UP001238088"/>
    </source>
</evidence>
<comment type="caution">
    <text evidence="2">The sequence shown here is derived from an EMBL/GenBank/DDBJ whole genome shotgun (WGS) entry which is preliminary data.</text>
</comment>
<name>A0ABU0AEN5_9BACI</name>
<sequence>MTSIYTIEKTKKITFIIMSCLAITFTFTLIYFASIEGISATVLKEVEAVISDEEIDNLITDPVIQTLLQEESQDISAINLNDSDLPLKSKGQVVKKISENFSIKEIQVVTSKVKKGITPEDKSEIMDMITNRLSEEELTAIKVIAIQEMTKK</sequence>
<feature type="transmembrane region" description="Helical" evidence="1">
    <location>
        <begin position="12"/>
        <end position="33"/>
    </location>
</feature>
<evidence type="ECO:0000256" key="1">
    <source>
        <dbReference type="SAM" id="Phobius"/>
    </source>
</evidence>
<dbReference type="RefSeq" id="WP_307473511.1">
    <property type="nucleotide sequence ID" value="NZ_JAUSUB010000005.1"/>
</dbReference>
<evidence type="ECO:0000313" key="2">
    <source>
        <dbReference type="EMBL" id="MDQ0269717.1"/>
    </source>
</evidence>
<gene>
    <name evidence="2" type="ORF">J2S17_001589</name>
</gene>
<dbReference type="Proteomes" id="UP001238088">
    <property type="component" value="Unassembled WGS sequence"/>
</dbReference>